<dbReference type="GO" id="GO:0003700">
    <property type="term" value="F:DNA-binding transcription factor activity"/>
    <property type="evidence" value="ECO:0007669"/>
    <property type="project" value="TreeGrafter"/>
</dbReference>
<evidence type="ECO:0000259" key="4">
    <source>
        <dbReference type="PROSITE" id="PS50943"/>
    </source>
</evidence>
<organism evidence="5 6">
    <name type="scientific">Candidatus Azambacteria bacterium RIFCSPLOWO2_01_FULL_46_26</name>
    <dbReference type="NCBI Taxonomy" id="1797299"/>
    <lineage>
        <taxon>Bacteria</taxon>
        <taxon>Candidatus Azamiibacteriota</taxon>
    </lineage>
</organism>
<dbReference type="CDD" id="cd00093">
    <property type="entry name" value="HTH_XRE"/>
    <property type="match status" value="1"/>
</dbReference>
<dbReference type="GO" id="GO:0003677">
    <property type="term" value="F:DNA binding"/>
    <property type="evidence" value="ECO:0007669"/>
    <property type="project" value="UniProtKB-KW"/>
</dbReference>
<dbReference type="PANTHER" id="PTHR46797:SF23">
    <property type="entry name" value="HTH-TYPE TRANSCRIPTIONAL REGULATOR SUTR"/>
    <property type="match status" value="1"/>
</dbReference>
<evidence type="ECO:0000256" key="2">
    <source>
        <dbReference type="ARBA" id="ARBA00023125"/>
    </source>
</evidence>
<dbReference type="PANTHER" id="PTHR46797">
    <property type="entry name" value="HTH-TYPE TRANSCRIPTIONAL REGULATOR"/>
    <property type="match status" value="1"/>
</dbReference>
<evidence type="ECO:0000313" key="6">
    <source>
        <dbReference type="Proteomes" id="UP000178969"/>
    </source>
</evidence>
<evidence type="ECO:0000256" key="1">
    <source>
        <dbReference type="ARBA" id="ARBA00023015"/>
    </source>
</evidence>
<sequence>MTSGKKLGENLRKWRLKKNMSQGDLATALSVDRAYISNIENGRMNPTLSTLEKIAGALGISSSELLK</sequence>
<proteinExistence type="predicted"/>
<gene>
    <name evidence="5" type="ORF">A3A25_00615</name>
</gene>
<dbReference type="Proteomes" id="UP000178969">
    <property type="component" value="Unassembled WGS sequence"/>
</dbReference>
<evidence type="ECO:0000313" key="5">
    <source>
        <dbReference type="EMBL" id="OGD38648.1"/>
    </source>
</evidence>
<dbReference type="InterPro" id="IPR001387">
    <property type="entry name" value="Cro/C1-type_HTH"/>
</dbReference>
<protein>
    <submittedName>
        <fullName evidence="5">DNA-binding protein</fullName>
    </submittedName>
</protein>
<dbReference type="STRING" id="1797299.A3A25_00615"/>
<feature type="domain" description="HTH cro/C1-type" evidence="4">
    <location>
        <begin position="11"/>
        <end position="65"/>
    </location>
</feature>
<name>A0A1F5C720_9BACT</name>
<evidence type="ECO:0000256" key="3">
    <source>
        <dbReference type="ARBA" id="ARBA00023163"/>
    </source>
</evidence>
<reference evidence="5 6" key="1">
    <citation type="journal article" date="2016" name="Nat. Commun.">
        <title>Thousands of microbial genomes shed light on interconnected biogeochemical processes in an aquifer system.</title>
        <authorList>
            <person name="Anantharaman K."/>
            <person name="Brown C.T."/>
            <person name="Hug L.A."/>
            <person name="Sharon I."/>
            <person name="Castelle C.J."/>
            <person name="Probst A.J."/>
            <person name="Thomas B.C."/>
            <person name="Singh A."/>
            <person name="Wilkins M.J."/>
            <person name="Karaoz U."/>
            <person name="Brodie E.L."/>
            <person name="Williams K.H."/>
            <person name="Hubbard S.S."/>
            <person name="Banfield J.F."/>
        </authorList>
    </citation>
    <scope>NUCLEOTIDE SEQUENCE [LARGE SCALE GENOMIC DNA]</scope>
</reference>
<dbReference type="AlphaFoldDB" id="A0A1F5C720"/>
<dbReference type="EMBL" id="MEYT01000034">
    <property type="protein sequence ID" value="OGD38648.1"/>
    <property type="molecule type" value="Genomic_DNA"/>
</dbReference>
<keyword evidence="3" id="KW-0804">Transcription</keyword>
<dbReference type="SUPFAM" id="SSF47413">
    <property type="entry name" value="lambda repressor-like DNA-binding domains"/>
    <property type="match status" value="1"/>
</dbReference>
<dbReference type="Gene3D" id="1.10.260.40">
    <property type="entry name" value="lambda repressor-like DNA-binding domains"/>
    <property type="match status" value="1"/>
</dbReference>
<dbReference type="Pfam" id="PF01381">
    <property type="entry name" value="HTH_3"/>
    <property type="match status" value="1"/>
</dbReference>
<dbReference type="PROSITE" id="PS50943">
    <property type="entry name" value="HTH_CROC1"/>
    <property type="match status" value="1"/>
</dbReference>
<keyword evidence="2 5" id="KW-0238">DNA-binding</keyword>
<comment type="caution">
    <text evidence="5">The sequence shown here is derived from an EMBL/GenBank/DDBJ whole genome shotgun (WGS) entry which is preliminary data.</text>
</comment>
<accession>A0A1F5C720</accession>
<dbReference type="SMART" id="SM00530">
    <property type="entry name" value="HTH_XRE"/>
    <property type="match status" value="1"/>
</dbReference>
<keyword evidence="1" id="KW-0805">Transcription regulation</keyword>
<dbReference type="InterPro" id="IPR010982">
    <property type="entry name" value="Lambda_DNA-bd_dom_sf"/>
</dbReference>
<dbReference type="GO" id="GO:0005829">
    <property type="term" value="C:cytosol"/>
    <property type="evidence" value="ECO:0007669"/>
    <property type="project" value="TreeGrafter"/>
</dbReference>
<dbReference type="InterPro" id="IPR050807">
    <property type="entry name" value="TransReg_Diox_bact_type"/>
</dbReference>